<evidence type="ECO:0000256" key="4">
    <source>
        <dbReference type="ARBA" id="ARBA00023163"/>
    </source>
</evidence>
<protein>
    <submittedName>
        <fullName evidence="6">LysR family transcriptional regulator</fullName>
    </submittedName>
</protein>
<dbReference type="InterPro" id="IPR058163">
    <property type="entry name" value="LysR-type_TF_proteobact-type"/>
</dbReference>
<proteinExistence type="inferred from homology"/>
<evidence type="ECO:0000259" key="5">
    <source>
        <dbReference type="PROSITE" id="PS50931"/>
    </source>
</evidence>
<dbReference type="Gene3D" id="1.10.10.10">
    <property type="entry name" value="Winged helix-like DNA-binding domain superfamily/Winged helix DNA-binding domain"/>
    <property type="match status" value="1"/>
</dbReference>
<accession>A0A7W2KZW1</accession>
<dbReference type="PROSITE" id="PS50931">
    <property type="entry name" value="HTH_LYSR"/>
    <property type="match status" value="1"/>
</dbReference>
<dbReference type="GO" id="GO:0003700">
    <property type="term" value="F:DNA-binding transcription factor activity"/>
    <property type="evidence" value="ECO:0007669"/>
    <property type="project" value="InterPro"/>
</dbReference>
<dbReference type="FunFam" id="1.10.10.10:FF:000001">
    <property type="entry name" value="LysR family transcriptional regulator"/>
    <property type="match status" value="1"/>
</dbReference>
<dbReference type="SUPFAM" id="SSF46785">
    <property type="entry name" value="Winged helix' DNA-binding domain"/>
    <property type="match status" value="1"/>
</dbReference>
<dbReference type="Pfam" id="PF00126">
    <property type="entry name" value="HTH_1"/>
    <property type="match status" value="1"/>
</dbReference>
<dbReference type="InterPro" id="IPR036388">
    <property type="entry name" value="WH-like_DNA-bd_sf"/>
</dbReference>
<dbReference type="Gene3D" id="3.40.190.290">
    <property type="match status" value="1"/>
</dbReference>
<dbReference type="Pfam" id="PF03466">
    <property type="entry name" value="LysR_substrate"/>
    <property type="match status" value="1"/>
</dbReference>
<organism evidence="6 7">
    <name type="scientific">Pseudomonas putida</name>
    <name type="common">Arthrobacter siderocapsulatus</name>
    <dbReference type="NCBI Taxonomy" id="303"/>
    <lineage>
        <taxon>Bacteria</taxon>
        <taxon>Pseudomonadati</taxon>
        <taxon>Pseudomonadota</taxon>
        <taxon>Gammaproteobacteria</taxon>
        <taxon>Pseudomonadales</taxon>
        <taxon>Pseudomonadaceae</taxon>
        <taxon>Pseudomonas</taxon>
    </lineage>
</organism>
<dbReference type="GO" id="GO:0006351">
    <property type="term" value="P:DNA-templated transcription"/>
    <property type="evidence" value="ECO:0007669"/>
    <property type="project" value="TreeGrafter"/>
</dbReference>
<comment type="caution">
    <text evidence="6">The sequence shown here is derived from an EMBL/GenBank/DDBJ whole genome shotgun (WGS) entry which is preliminary data.</text>
</comment>
<dbReference type="RefSeq" id="WP_176513464.1">
    <property type="nucleotide sequence ID" value="NZ_CP060529.1"/>
</dbReference>
<keyword evidence="2" id="KW-0805">Transcription regulation</keyword>
<evidence type="ECO:0000256" key="3">
    <source>
        <dbReference type="ARBA" id="ARBA00023125"/>
    </source>
</evidence>
<gene>
    <name evidence="6" type="ORF">H4C47_07930</name>
</gene>
<keyword evidence="4" id="KW-0804">Transcription</keyword>
<sequence>MRGTAFAELETFVAVAQERSFRRAAAKLGLSPSALSHTVRSLEERLGARLLNRTTRSVGLTEAGAALLARIAPAFTEIRGALDEASGTAAQPAGAIRLNLPKFAARLLMPRLARFARDNPAIRLELRTEDSFADIVAEGFDAGIRLGESLEGDMVAVRVTGDLRLAIVGAPDYFAAHKPPRTPRDLASHTCINYRFRQSGALYQWPFVREGEAVDVLVPGSITLDDSDLQVAAAIEGAGIACTLEDCVASHLASGRLVRVLDDWCQPFPGFYLYYPGRRQLPAPLRALVGFLKWDA</sequence>
<dbReference type="GO" id="GO:0043565">
    <property type="term" value="F:sequence-specific DNA binding"/>
    <property type="evidence" value="ECO:0007669"/>
    <property type="project" value="TreeGrafter"/>
</dbReference>
<dbReference type="InterPro" id="IPR000847">
    <property type="entry name" value="LysR_HTH_N"/>
</dbReference>
<comment type="similarity">
    <text evidence="1">Belongs to the LysR transcriptional regulatory family.</text>
</comment>
<dbReference type="CDD" id="cd08474">
    <property type="entry name" value="PBP2_CrgA_like_5"/>
    <property type="match status" value="1"/>
</dbReference>
<dbReference type="PANTHER" id="PTHR30537">
    <property type="entry name" value="HTH-TYPE TRANSCRIPTIONAL REGULATOR"/>
    <property type="match status" value="1"/>
</dbReference>
<dbReference type="PANTHER" id="PTHR30537:SF1">
    <property type="entry name" value="HTH-TYPE TRANSCRIPTIONAL REGULATOR PGRR"/>
    <property type="match status" value="1"/>
</dbReference>
<evidence type="ECO:0000313" key="7">
    <source>
        <dbReference type="Proteomes" id="UP000553948"/>
    </source>
</evidence>
<dbReference type="EMBL" id="JACGDG010000006">
    <property type="protein sequence ID" value="MBA6115656.1"/>
    <property type="molecule type" value="Genomic_DNA"/>
</dbReference>
<dbReference type="AlphaFoldDB" id="A0A7W2KZW1"/>
<keyword evidence="3" id="KW-0238">DNA-binding</keyword>
<dbReference type="InterPro" id="IPR005119">
    <property type="entry name" value="LysR_subst-bd"/>
</dbReference>
<name>A0A7W2KZW1_PSEPU</name>
<dbReference type="SUPFAM" id="SSF53850">
    <property type="entry name" value="Periplasmic binding protein-like II"/>
    <property type="match status" value="1"/>
</dbReference>
<feature type="domain" description="HTH lysR-type" evidence="5">
    <location>
        <begin position="1"/>
        <end position="61"/>
    </location>
</feature>
<evidence type="ECO:0000256" key="1">
    <source>
        <dbReference type="ARBA" id="ARBA00009437"/>
    </source>
</evidence>
<dbReference type="Proteomes" id="UP000553948">
    <property type="component" value="Unassembled WGS sequence"/>
</dbReference>
<evidence type="ECO:0000256" key="2">
    <source>
        <dbReference type="ARBA" id="ARBA00023015"/>
    </source>
</evidence>
<evidence type="ECO:0000313" key="6">
    <source>
        <dbReference type="EMBL" id="MBA6115656.1"/>
    </source>
</evidence>
<reference evidence="6 7" key="1">
    <citation type="submission" date="2020-07" db="EMBL/GenBank/DDBJ databases">
        <title>Diversity of carbapenemase encoding genes among Pseudomonas putida group clinical isolates in a tertiary Brazilian hospital.</title>
        <authorList>
            <person name="Alberto-Lei F."/>
            <person name="Nodari C.S."/>
            <person name="Streling A.P."/>
            <person name="Paulino J.T."/>
            <person name="Bessa-Neto F.O."/>
            <person name="Cayo R."/>
            <person name="Gales A.C."/>
        </authorList>
    </citation>
    <scope>NUCLEOTIDE SEQUENCE [LARGE SCALE GENOMIC DNA]</scope>
    <source>
        <strain evidence="6 7">12464</strain>
    </source>
</reference>
<dbReference type="PRINTS" id="PR00039">
    <property type="entry name" value="HTHLYSR"/>
</dbReference>
<dbReference type="InterPro" id="IPR036390">
    <property type="entry name" value="WH_DNA-bd_sf"/>
</dbReference>